<dbReference type="PANTHER" id="PTHR10663">
    <property type="entry name" value="GUANYL-NUCLEOTIDE EXCHANGE FACTOR"/>
    <property type="match status" value="1"/>
</dbReference>
<sequence length="1692" mass="184729">MDHALVAEARRLLGILRNANVAPSWSQDQREQELVLALKSVCDIVYGVRSYASGSVTPVMSHAAPHPHDGAAQGANARVNGYAPSVDPVSTGGSTDVSAQLRDPEVAFEATKSPAVESCSGSAFDLAVVLEPFVQLLAPGVAPPDVQAEAVCALRRILACPQDPRFVPQNTAGALVQLTERACTLRSVSDQSNLLLSGYICELLCTVWSCRLADQLADAELLILAARIVRVVFNPNQSLEMRAQAGTCMYPIMRSMLQFCAQPAKENTGIDPMQLDLFAQKLRAEVAPRRIESFSFPIDSLMMTASAFSLLTGTTATKSSTKEQQVEHSKPANHQGPQQQQCSSRERPLVAILLFLAAVADPQTKYPTVDRVFASSLIACFLRELSCMALPFVLSTTVQRVLSENVAAVMLRILCSSRTAVSTVSNAFEVLSELICIEAIPCRQRVLAALLEHVFPIYIHGMFSSGEYMNSMQREIGLEALKSLLWRGKMISVIYSSFDCNPYCRFGLASLLEALCSFSLYSRGSGGIEQISSVNSRELRAVYLARAQITTGLIHVLSSLSGATASSSTKPQQQQQQQQQQQLQMHVNAHAENLSAFVHVPISKLRLHRQGKGVLFSELDRFERLGSSKRTASKLAEILSHTKIQAALFPGSGTVASTGINRAAQVAVFLKSSRLVDRATIGTILGEPDEFSVSVLTEFARLFSFQGLDVVHAMRLFLAAFHLQGEAQKIDRIMHAFATQYFEQNCLYGDSHAGHGGSSSAAGGNMVAASRPLFNSADAVYVLAFSIIMLNTDRHNHMVKTKMSLREFKSNNRGINDGADFDEAFLEHVYDSIAREEIKMSKDYDTLRRNFDWTGYLGRKDDHDNLSMRLMIPAEGGSIEAELFADCWRHFASAADLLLNETSDLDTMHNIIGDFLSLAHCSIEYSTPGVVDELVKSFANSSMLLSGPLHSLVSTVGTSVHAQMCMVSLFRLAREYHDRIGVDGWGVMLGIAIRLHVLGLFRVIDDPYEYVIPPERKHLRTSDSTIFPEWWPAYPETFDESDASAVRNSNGFSSWYSDDQSSMQIPRAGFSSLMSSVFGVRPNELKWNQVVPFFLRSSGTDQVKLKTLRRLVKNCVADCRMRDIFVEETRFISTDSLNALLGSLCNVLNVGLRELQQSQGTRDGLTKSGRPLGHQTSLILYGAEAAELSGSGRATHRRESGAGSHLRGLDASPAGGSTPREKESAYVETDSTALNMMLVSFCCDLFGEITIQNKDRLNSVWPLCCDMLDRMFSYAEDADPVVERCVVSLLKLSIRLLQRNEVHEALLTAITWINELAPEIQHALGHLIVLGLYEIIRIHGSQIQDARGLSVLLALLGKSADWGPAAALVSVECLKLAISIRSAVILGERTTFELLLAALQRQLLSWHHLEDTQRSVLACLESIPLLAESMPDDATRRDVEDEPQVTSKSAFDWKDKGAPLLERYGELILNSQHPDLTNALIASLSRVVGVSSSSFSTSAHSNGSASNVSSRSSSKSSGSGRSSASKTLAAAEADGASSDAADLSGGRLPADTGALVLRSHLCRLLVEFIKHSSALDGPSVVSLSRLVSGFYQDHCERIHMHLGEDEWSAVWLCVLQSLIASLEAVREGQEPRSDEGDASIFDVEIYSYINECIRCSTEHGLLLTGSATSEQTNALLSQATRDRQPASSGTAS</sequence>
<protein>
    <submittedName>
        <fullName evidence="3">ARF guanine-nucleotide exchange factor GNL1</fullName>
    </submittedName>
</protein>
<dbReference type="Gene3D" id="1.10.1000.11">
    <property type="entry name" value="Arf Nucleotide-binding Site Opener,domain 2"/>
    <property type="match status" value="1"/>
</dbReference>
<evidence type="ECO:0000256" key="1">
    <source>
        <dbReference type="SAM" id="MobiDB-lite"/>
    </source>
</evidence>
<organism evidence="3 4">
    <name type="scientific">Porphyridium purpureum</name>
    <name type="common">Red alga</name>
    <name type="synonym">Porphyridium cruentum</name>
    <dbReference type="NCBI Taxonomy" id="35688"/>
    <lineage>
        <taxon>Eukaryota</taxon>
        <taxon>Rhodophyta</taxon>
        <taxon>Bangiophyceae</taxon>
        <taxon>Porphyridiales</taxon>
        <taxon>Porphyridiaceae</taxon>
        <taxon>Porphyridium</taxon>
    </lineage>
</organism>
<feature type="region of interest" description="Disordered" evidence="1">
    <location>
        <begin position="1192"/>
        <end position="1222"/>
    </location>
</feature>
<reference evidence="4" key="1">
    <citation type="journal article" date="2019" name="Nat. Commun.">
        <title>Expansion of phycobilisome linker gene families in mesophilic red algae.</title>
        <authorList>
            <person name="Lee J."/>
            <person name="Kim D."/>
            <person name="Bhattacharya D."/>
            <person name="Yoon H.S."/>
        </authorList>
    </citation>
    <scope>NUCLEOTIDE SEQUENCE [LARGE SCALE GENOMIC DNA]</scope>
    <source>
        <strain evidence="4">CCMP 1328</strain>
    </source>
</reference>
<gene>
    <name evidence="3" type="ORF">FVE85_3066</name>
</gene>
<feature type="domain" description="SEC7" evidence="2">
    <location>
        <begin position="572"/>
        <end position="836"/>
    </location>
</feature>
<dbReference type="EMBL" id="VRMN01000004">
    <property type="protein sequence ID" value="KAA8494825.1"/>
    <property type="molecule type" value="Genomic_DNA"/>
</dbReference>
<dbReference type="SUPFAM" id="SSF48425">
    <property type="entry name" value="Sec7 domain"/>
    <property type="match status" value="1"/>
</dbReference>
<keyword evidence="4" id="KW-1185">Reference proteome</keyword>
<evidence type="ECO:0000259" key="2">
    <source>
        <dbReference type="PROSITE" id="PS50190"/>
    </source>
</evidence>
<dbReference type="Gene3D" id="1.10.220.20">
    <property type="match status" value="1"/>
</dbReference>
<comment type="caution">
    <text evidence="3">The sequence shown here is derived from an EMBL/GenBank/DDBJ whole genome shotgun (WGS) entry which is preliminary data.</text>
</comment>
<evidence type="ECO:0000313" key="4">
    <source>
        <dbReference type="Proteomes" id="UP000324585"/>
    </source>
</evidence>
<dbReference type="InterPro" id="IPR035999">
    <property type="entry name" value="Sec7_dom_sf"/>
</dbReference>
<accession>A0A5J4YUA2</accession>
<dbReference type="Pfam" id="PF01369">
    <property type="entry name" value="Sec7"/>
    <property type="match status" value="1"/>
</dbReference>
<dbReference type="OrthoDB" id="3401at2759"/>
<dbReference type="GO" id="GO:0012505">
    <property type="term" value="C:endomembrane system"/>
    <property type="evidence" value="ECO:0007669"/>
    <property type="project" value="UniProtKB-ARBA"/>
</dbReference>
<dbReference type="Proteomes" id="UP000324585">
    <property type="component" value="Unassembled WGS sequence"/>
</dbReference>
<evidence type="ECO:0000313" key="3">
    <source>
        <dbReference type="EMBL" id="KAA8494825.1"/>
    </source>
</evidence>
<name>A0A5J4YUA2_PORPP</name>
<dbReference type="GO" id="GO:0005085">
    <property type="term" value="F:guanyl-nucleotide exchange factor activity"/>
    <property type="evidence" value="ECO:0007669"/>
    <property type="project" value="InterPro"/>
</dbReference>
<dbReference type="SMART" id="SM00222">
    <property type="entry name" value="Sec7"/>
    <property type="match status" value="1"/>
</dbReference>
<dbReference type="CDD" id="cd00171">
    <property type="entry name" value="Sec7"/>
    <property type="match status" value="1"/>
</dbReference>
<dbReference type="GO" id="GO:0032012">
    <property type="term" value="P:regulation of ARF protein signal transduction"/>
    <property type="evidence" value="ECO:0007669"/>
    <property type="project" value="InterPro"/>
</dbReference>
<dbReference type="InterPro" id="IPR000904">
    <property type="entry name" value="Sec7_dom"/>
</dbReference>
<dbReference type="GO" id="GO:0016192">
    <property type="term" value="P:vesicle-mediated transport"/>
    <property type="evidence" value="ECO:0007669"/>
    <property type="project" value="UniProtKB-ARBA"/>
</dbReference>
<dbReference type="PANTHER" id="PTHR10663:SF388">
    <property type="entry name" value="GOLGI-SPECIFIC BREFELDIN A-RESISTANCE GUANINE NUCLEOTIDE EXCHANGE FACTOR 1"/>
    <property type="match status" value="1"/>
</dbReference>
<feature type="region of interest" description="Disordered" evidence="1">
    <location>
        <begin position="319"/>
        <end position="342"/>
    </location>
</feature>
<proteinExistence type="predicted"/>
<dbReference type="GO" id="GO:0005737">
    <property type="term" value="C:cytoplasm"/>
    <property type="evidence" value="ECO:0007669"/>
    <property type="project" value="UniProtKB-ARBA"/>
</dbReference>
<feature type="region of interest" description="Disordered" evidence="1">
    <location>
        <begin position="1497"/>
        <end position="1531"/>
    </location>
</feature>
<dbReference type="InterPro" id="IPR023394">
    <property type="entry name" value="Sec7_C_sf"/>
</dbReference>
<dbReference type="PROSITE" id="PS50190">
    <property type="entry name" value="SEC7"/>
    <property type="match status" value="1"/>
</dbReference>
<feature type="compositionally biased region" description="Basic and acidic residues" evidence="1">
    <location>
        <begin position="320"/>
        <end position="330"/>
    </location>
</feature>